<organism evidence="3 4">
    <name type="scientific">Phaseolus angularis</name>
    <name type="common">Azuki bean</name>
    <name type="synonym">Vigna angularis</name>
    <dbReference type="NCBI Taxonomy" id="3914"/>
    <lineage>
        <taxon>Eukaryota</taxon>
        <taxon>Viridiplantae</taxon>
        <taxon>Streptophyta</taxon>
        <taxon>Embryophyta</taxon>
        <taxon>Tracheophyta</taxon>
        <taxon>Spermatophyta</taxon>
        <taxon>Magnoliopsida</taxon>
        <taxon>eudicotyledons</taxon>
        <taxon>Gunneridae</taxon>
        <taxon>Pentapetalae</taxon>
        <taxon>rosids</taxon>
        <taxon>fabids</taxon>
        <taxon>Fabales</taxon>
        <taxon>Fabaceae</taxon>
        <taxon>Papilionoideae</taxon>
        <taxon>50 kb inversion clade</taxon>
        <taxon>NPAAA clade</taxon>
        <taxon>indigoferoid/millettioid clade</taxon>
        <taxon>Phaseoleae</taxon>
        <taxon>Vigna</taxon>
    </lineage>
</organism>
<evidence type="ECO:0000313" key="4">
    <source>
        <dbReference type="Proteomes" id="UP000053144"/>
    </source>
</evidence>
<dbReference type="Proteomes" id="UP000053144">
    <property type="component" value="Unassembled WGS sequence"/>
</dbReference>
<dbReference type="PANTHER" id="PTHR33018:SF34">
    <property type="entry name" value="OS02G0472350 PROTEIN"/>
    <property type="match status" value="1"/>
</dbReference>
<name>A0A0L9T9L6_PHAAN</name>
<dbReference type="SUPFAM" id="SSF54001">
    <property type="entry name" value="Cysteine proteinases"/>
    <property type="match status" value="1"/>
</dbReference>
<dbReference type="InterPro" id="IPR038765">
    <property type="entry name" value="Papain-like_cys_pep_sf"/>
</dbReference>
<evidence type="ECO:0000256" key="1">
    <source>
        <dbReference type="SAM" id="MobiDB-lite"/>
    </source>
</evidence>
<keyword evidence="2" id="KW-1133">Transmembrane helix</keyword>
<gene>
    <name evidence="3" type="ORF">LR48_Vigan377s000600</name>
</gene>
<dbReference type="AlphaFoldDB" id="A0A0L9T9L6"/>
<feature type="compositionally biased region" description="Acidic residues" evidence="1">
    <location>
        <begin position="29"/>
        <end position="40"/>
    </location>
</feature>
<evidence type="ECO:0000256" key="2">
    <source>
        <dbReference type="SAM" id="Phobius"/>
    </source>
</evidence>
<evidence type="ECO:0008006" key="5">
    <source>
        <dbReference type="Google" id="ProtNLM"/>
    </source>
</evidence>
<sequence>MTEESIRKVDLVFESKKEKKIGLDKELSGDNDDNGDDGFESGDPSFSGKSRPKPKIPPLDGKLPLSGKCASSFLPHNGLFTPQQSQRGFLSAAQRTIHHEAIKDDMLRVVVVDIKDSSARVPLPSEEDVSKNTNIVTPPQPQLSPLQQLGAVVITMGNKTIEIDMPPELTWKTTTTTLFVCHRDICEIFIGNDLLSTTILQLWNLYLHTLCIERRNATIYGFLDPVIIQSVGNKSKEVQKYLIEMFEKAGKEVYLAPYFHKGHWQLLVIVLDRSLVVLLCSLHKKANTLSIKNILEASLEAYSRLWGVPSVSRKKMQIITPNGRVGAAAATIIFLGWIVILNYGESNNLKKITRNKGEWAAARSTMVIDEEALVAAAATSHTHILECPGAVHGAAEREGRLLGFGASKQATTNVLEEVFGHLSLLDERAATTLHFAIFLMFYGAWNGVHGQLGEEAEITAKMEKERTNGDSQEKKEMQRIAIGSGAHLFP</sequence>
<keyword evidence="2" id="KW-0812">Transmembrane</keyword>
<evidence type="ECO:0000313" key="3">
    <source>
        <dbReference type="EMBL" id="KOM27046.1"/>
    </source>
</evidence>
<reference evidence="4" key="1">
    <citation type="journal article" date="2015" name="Proc. Natl. Acad. Sci. U.S.A.">
        <title>Genome sequencing of adzuki bean (Vigna angularis) provides insight into high starch and low fat accumulation and domestication.</title>
        <authorList>
            <person name="Yang K."/>
            <person name="Tian Z."/>
            <person name="Chen C."/>
            <person name="Luo L."/>
            <person name="Zhao B."/>
            <person name="Wang Z."/>
            <person name="Yu L."/>
            <person name="Li Y."/>
            <person name="Sun Y."/>
            <person name="Li W."/>
            <person name="Chen Y."/>
            <person name="Li Y."/>
            <person name="Zhang Y."/>
            <person name="Ai D."/>
            <person name="Zhao J."/>
            <person name="Shang C."/>
            <person name="Ma Y."/>
            <person name="Wu B."/>
            <person name="Wang M."/>
            <person name="Gao L."/>
            <person name="Sun D."/>
            <person name="Zhang P."/>
            <person name="Guo F."/>
            <person name="Wang W."/>
            <person name="Li Y."/>
            <person name="Wang J."/>
            <person name="Varshney R.K."/>
            <person name="Wang J."/>
            <person name="Ling H.Q."/>
            <person name="Wan P."/>
        </authorList>
    </citation>
    <scope>NUCLEOTIDE SEQUENCE</scope>
    <source>
        <strain evidence="4">cv. Jingnong 6</strain>
    </source>
</reference>
<feature type="region of interest" description="Disordered" evidence="1">
    <location>
        <begin position="22"/>
        <end position="62"/>
    </location>
</feature>
<dbReference type="PANTHER" id="PTHR33018">
    <property type="entry name" value="OS10G0338966 PROTEIN-RELATED"/>
    <property type="match status" value="1"/>
</dbReference>
<dbReference type="EMBL" id="KQ258365">
    <property type="protein sequence ID" value="KOM27046.1"/>
    <property type="molecule type" value="Genomic_DNA"/>
</dbReference>
<dbReference type="Gramene" id="KOM27046">
    <property type="protein sequence ID" value="KOM27046"/>
    <property type="gene ID" value="LR48_Vigan377s000600"/>
</dbReference>
<feature type="transmembrane region" description="Helical" evidence="2">
    <location>
        <begin position="325"/>
        <end position="344"/>
    </location>
</feature>
<protein>
    <recommendedName>
        <fullName evidence="5">Ubiquitin-like protease family profile domain-containing protein</fullName>
    </recommendedName>
</protein>
<proteinExistence type="predicted"/>
<accession>A0A0L9T9L6</accession>
<keyword evidence="2" id="KW-0472">Membrane</keyword>